<reference evidence="3 4" key="1">
    <citation type="submission" date="2017-04" db="EMBL/GenBank/DDBJ databases">
        <title>A new member of the family Flavobacteriaceae isolated from ascidians.</title>
        <authorList>
            <person name="Chen L."/>
        </authorList>
    </citation>
    <scope>NUCLEOTIDE SEQUENCE [LARGE SCALE GENOMIC DNA]</scope>
    <source>
        <strain evidence="3 4">HQA918</strain>
    </source>
</reference>
<dbReference type="EMBL" id="NBWU01000002">
    <property type="protein sequence ID" value="PCE64654.1"/>
    <property type="molecule type" value="Genomic_DNA"/>
</dbReference>
<dbReference type="PANTHER" id="PTHR31862">
    <property type="entry name" value="UPF0261 DOMAIN PROTEIN (AFU_ORTHOLOGUE AFUA_1G10120)"/>
    <property type="match status" value="1"/>
</dbReference>
<dbReference type="Gene3D" id="3.40.50.12020">
    <property type="entry name" value="Uncharacterised protein family UPF0261, NN domain"/>
    <property type="match status" value="1"/>
</dbReference>
<sequence length="407" mass="43528">MPKTIAILVTLDTKDQEAAYLKDQIESKGDNALIMDIGVIGTAGITADLSRESIAEAGGTPLQHILENPTREAAGPIMVKGSIALLQKLITEDRVHAVLGLGGTQGTTSCCNIMQALPYGFPKIMVSTVASGDTSSFVGIKDITMMFSVSDILKLNPFTRKVLSNAAAAACGMAQTGSVFEQQKSDKPLIGISNLGVITKGTIKAIEHFNAKGYEVIVFHAVGSGGRAMEQMMKEGIIGAVFDYAMGEIADDVWKVLRAGGPERLTVAGKLGLPQVLCPGGAEHLGILVPENEVPEAYTDHDHVFHSPIVFVPRLNAQEMEQVADSICERLQHTQGNAYFLLPLQGVGDYSKPGGALEDKVSDAAFFARIKEKLPKGITLMERDAYIEDTEFVTEAADLLISLIEKQ</sequence>
<comment type="caution">
    <text evidence="3">The sequence shown here is derived from an EMBL/GenBank/DDBJ whole genome shotgun (WGS) entry which is preliminary data.</text>
</comment>
<dbReference type="AlphaFoldDB" id="A0A2A4G9K8"/>
<dbReference type="Pfam" id="PF23189">
    <property type="entry name" value="UPF0261_C"/>
    <property type="match status" value="1"/>
</dbReference>
<keyword evidence="4" id="KW-1185">Reference proteome</keyword>
<accession>A0A2A4G9K8</accession>
<evidence type="ECO:0000313" key="4">
    <source>
        <dbReference type="Proteomes" id="UP000219559"/>
    </source>
</evidence>
<feature type="domain" description="UPF0261" evidence="1">
    <location>
        <begin position="3"/>
        <end position="176"/>
    </location>
</feature>
<dbReference type="PANTHER" id="PTHR31862:SF1">
    <property type="entry name" value="UPF0261 DOMAIN PROTEIN (AFU_ORTHOLOGUE AFUA_1G10120)"/>
    <property type="match status" value="1"/>
</dbReference>
<dbReference type="InterPro" id="IPR051353">
    <property type="entry name" value="Tobamovirus_resist_UPF0261"/>
</dbReference>
<dbReference type="InterPro" id="IPR056778">
    <property type="entry name" value="UPF0261_C"/>
</dbReference>
<evidence type="ECO:0000259" key="1">
    <source>
        <dbReference type="Pfam" id="PF06792"/>
    </source>
</evidence>
<dbReference type="Pfam" id="PF06792">
    <property type="entry name" value="UPF0261"/>
    <property type="match status" value="1"/>
</dbReference>
<name>A0A2A4G9K8_9FLAO</name>
<protein>
    <submittedName>
        <fullName evidence="3">Uncharacterized protein</fullName>
    </submittedName>
</protein>
<dbReference type="CDD" id="cd15488">
    <property type="entry name" value="Tm-1-like"/>
    <property type="match status" value="1"/>
</dbReference>
<dbReference type="OrthoDB" id="9776369at2"/>
<dbReference type="InterPro" id="IPR044122">
    <property type="entry name" value="UPF0261_N"/>
</dbReference>
<evidence type="ECO:0000259" key="2">
    <source>
        <dbReference type="Pfam" id="PF23189"/>
    </source>
</evidence>
<dbReference type="RefSeq" id="WP_097439935.1">
    <property type="nucleotide sequence ID" value="NZ_KZ300476.1"/>
</dbReference>
<dbReference type="Gene3D" id="3.40.50.12030">
    <property type="entry name" value="Uncharacterised protein family UPF0261, NC domain"/>
    <property type="match status" value="1"/>
</dbReference>
<gene>
    <name evidence="3" type="ORF">B7P33_05630</name>
</gene>
<dbReference type="PIRSF" id="PIRSF033271">
    <property type="entry name" value="UCP033271"/>
    <property type="match status" value="1"/>
</dbReference>
<dbReference type="InterPro" id="IPR008322">
    <property type="entry name" value="UPF0261"/>
</dbReference>
<proteinExistence type="predicted"/>
<evidence type="ECO:0000313" key="3">
    <source>
        <dbReference type="EMBL" id="PCE64654.1"/>
    </source>
</evidence>
<feature type="domain" description="UPF0261" evidence="2">
    <location>
        <begin position="187"/>
        <end position="403"/>
    </location>
</feature>
<organism evidence="3 4">
    <name type="scientific">Sediminicola luteus</name>
    <dbReference type="NCBI Taxonomy" id="319238"/>
    <lineage>
        <taxon>Bacteria</taxon>
        <taxon>Pseudomonadati</taxon>
        <taxon>Bacteroidota</taxon>
        <taxon>Flavobacteriia</taxon>
        <taxon>Flavobacteriales</taxon>
        <taxon>Flavobacteriaceae</taxon>
        <taxon>Sediminicola</taxon>
    </lineage>
</organism>
<dbReference type="Proteomes" id="UP000219559">
    <property type="component" value="Unassembled WGS sequence"/>
</dbReference>
<dbReference type="NCBIfam" id="NF002674">
    <property type="entry name" value="PRK02399.1-2"/>
    <property type="match status" value="1"/>
</dbReference>